<proteinExistence type="predicted"/>
<evidence type="ECO:0000313" key="2">
    <source>
        <dbReference type="EMBL" id="KAK7811475.1"/>
    </source>
</evidence>
<organism evidence="2 3">
    <name type="scientific">Myodes glareolus</name>
    <name type="common">Bank vole</name>
    <name type="synonym">Clethrionomys glareolus</name>
    <dbReference type="NCBI Taxonomy" id="447135"/>
    <lineage>
        <taxon>Eukaryota</taxon>
        <taxon>Metazoa</taxon>
        <taxon>Chordata</taxon>
        <taxon>Craniata</taxon>
        <taxon>Vertebrata</taxon>
        <taxon>Euteleostomi</taxon>
        <taxon>Mammalia</taxon>
        <taxon>Eutheria</taxon>
        <taxon>Euarchontoglires</taxon>
        <taxon>Glires</taxon>
        <taxon>Rodentia</taxon>
        <taxon>Myomorpha</taxon>
        <taxon>Muroidea</taxon>
        <taxon>Cricetidae</taxon>
        <taxon>Arvicolinae</taxon>
        <taxon>Myodes</taxon>
    </lineage>
</organism>
<dbReference type="AlphaFoldDB" id="A0AAW0IA24"/>
<name>A0AAW0IA24_MYOGA</name>
<feature type="region of interest" description="Disordered" evidence="1">
    <location>
        <begin position="1"/>
        <end position="47"/>
    </location>
</feature>
<dbReference type="EMBL" id="JBBHLL010000172">
    <property type="protein sequence ID" value="KAK7811475.1"/>
    <property type="molecule type" value="Genomic_DNA"/>
</dbReference>
<evidence type="ECO:0000256" key="1">
    <source>
        <dbReference type="SAM" id="MobiDB-lite"/>
    </source>
</evidence>
<dbReference type="Proteomes" id="UP001488838">
    <property type="component" value="Unassembled WGS sequence"/>
</dbReference>
<gene>
    <name evidence="2" type="ORF">U0070_008676</name>
</gene>
<evidence type="ECO:0000313" key="3">
    <source>
        <dbReference type="Proteomes" id="UP001488838"/>
    </source>
</evidence>
<feature type="compositionally biased region" description="Basic and acidic residues" evidence="1">
    <location>
        <begin position="1"/>
        <end position="10"/>
    </location>
</feature>
<sequence length="127" mass="13904">MQATSSRRDGNVSNPETPKENHHVLPSCADFHPHNSSVNNEDTAGHTELIVKSFPEPDMVAHTFSPSTQEAEAGLCRVRVENCPKSVPSLGRERNVQQRNATELGTIRWPSGRICTFEGSSVTTYGS</sequence>
<reference evidence="2 3" key="1">
    <citation type="journal article" date="2023" name="bioRxiv">
        <title>Conserved and derived expression patterns and positive selection on dental genes reveal complex evolutionary context of ever-growing rodent molars.</title>
        <authorList>
            <person name="Calamari Z.T."/>
            <person name="Song A."/>
            <person name="Cohen E."/>
            <person name="Akter M."/>
            <person name="Roy R.D."/>
            <person name="Hallikas O."/>
            <person name="Christensen M.M."/>
            <person name="Li P."/>
            <person name="Marangoni P."/>
            <person name="Jernvall J."/>
            <person name="Klein O.D."/>
        </authorList>
    </citation>
    <scope>NUCLEOTIDE SEQUENCE [LARGE SCALE GENOMIC DNA]</scope>
    <source>
        <strain evidence="2">V071</strain>
    </source>
</reference>
<comment type="caution">
    <text evidence="2">The sequence shown here is derived from an EMBL/GenBank/DDBJ whole genome shotgun (WGS) entry which is preliminary data.</text>
</comment>
<keyword evidence="3" id="KW-1185">Reference proteome</keyword>
<protein>
    <submittedName>
        <fullName evidence="2">Uncharacterized protein</fullName>
    </submittedName>
</protein>
<accession>A0AAW0IA24</accession>